<organism evidence="2 3">
    <name type="scientific">Setaria italica</name>
    <name type="common">Foxtail millet</name>
    <name type="synonym">Panicum italicum</name>
    <dbReference type="NCBI Taxonomy" id="4555"/>
    <lineage>
        <taxon>Eukaryota</taxon>
        <taxon>Viridiplantae</taxon>
        <taxon>Streptophyta</taxon>
        <taxon>Embryophyta</taxon>
        <taxon>Tracheophyta</taxon>
        <taxon>Spermatophyta</taxon>
        <taxon>Magnoliopsida</taxon>
        <taxon>Liliopsida</taxon>
        <taxon>Poales</taxon>
        <taxon>Poaceae</taxon>
        <taxon>PACMAD clade</taxon>
        <taxon>Panicoideae</taxon>
        <taxon>Panicodae</taxon>
        <taxon>Paniceae</taxon>
        <taxon>Cenchrinae</taxon>
        <taxon>Setaria</taxon>
    </lineage>
</organism>
<evidence type="ECO:0000313" key="3">
    <source>
        <dbReference type="Proteomes" id="UP000004995"/>
    </source>
</evidence>
<dbReference type="Gramene" id="KQL10200">
    <property type="protein sequence ID" value="KQL10200"/>
    <property type="gene ID" value="SETIT_008541mg"/>
</dbReference>
<keyword evidence="3" id="KW-1185">Reference proteome</keyword>
<dbReference type="CDD" id="cd06222">
    <property type="entry name" value="RNase_H_like"/>
    <property type="match status" value="1"/>
</dbReference>
<dbReference type="InParanoid" id="K3Y2V9"/>
<sequence>MAKFTEGNLTRGHVGDSEDGERISTVAEISSSVNLYLMEFEKLANQSIIKIGTPCSRWKPPPANYYKINVDASFYDSSKQGGWGFISHDCEGNFLEEGAGNVPRVASALQAETLGVLRSLERAAELGMTRIILETDAGVVGKAIMSSELDRSPNGYLFRQIRELIMPHFVHCIVTVCPRTCNSVADSLASYGCTLEQNSSRYMSHTPDFVSSLVSSDWPRASD</sequence>
<name>K3Y2V9_SETIT</name>
<dbReference type="EnsemblPlants" id="KQL10200">
    <property type="protein sequence ID" value="KQL10200"/>
    <property type="gene ID" value="SETIT_008541mg"/>
</dbReference>
<dbReference type="OMA" id="LVEPDIC"/>
<dbReference type="GO" id="GO:0003676">
    <property type="term" value="F:nucleic acid binding"/>
    <property type="evidence" value="ECO:0007669"/>
    <property type="project" value="InterPro"/>
</dbReference>
<dbReference type="InterPro" id="IPR012337">
    <property type="entry name" value="RNaseH-like_sf"/>
</dbReference>
<dbReference type="STRING" id="4555.K3Y2V9"/>
<dbReference type="InterPro" id="IPR044730">
    <property type="entry name" value="RNase_H-like_dom_plant"/>
</dbReference>
<dbReference type="Proteomes" id="UP000004995">
    <property type="component" value="Unassembled WGS sequence"/>
</dbReference>
<protein>
    <recommendedName>
        <fullName evidence="1">RNase H type-1 domain-containing protein</fullName>
    </recommendedName>
</protein>
<dbReference type="GO" id="GO:0004523">
    <property type="term" value="F:RNA-DNA hybrid ribonuclease activity"/>
    <property type="evidence" value="ECO:0007669"/>
    <property type="project" value="InterPro"/>
</dbReference>
<accession>K3Y2V9</accession>
<evidence type="ECO:0000259" key="1">
    <source>
        <dbReference type="Pfam" id="PF13456"/>
    </source>
</evidence>
<dbReference type="PANTHER" id="PTHR47074:SF11">
    <property type="entry name" value="REVERSE TRANSCRIPTASE-LIKE PROTEIN"/>
    <property type="match status" value="1"/>
</dbReference>
<dbReference type="Gene3D" id="3.30.420.10">
    <property type="entry name" value="Ribonuclease H-like superfamily/Ribonuclease H"/>
    <property type="match status" value="1"/>
</dbReference>
<proteinExistence type="predicted"/>
<dbReference type="InterPro" id="IPR002156">
    <property type="entry name" value="RNaseH_domain"/>
</dbReference>
<dbReference type="EMBL" id="AGNK02002336">
    <property type="status" value="NOT_ANNOTATED_CDS"/>
    <property type="molecule type" value="Genomic_DNA"/>
</dbReference>
<dbReference type="AlphaFoldDB" id="K3Y2V9"/>
<dbReference type="SUPFAM" id="SSF53098">
    <property type="entry name" value="Ribonuclease H-like"/>
    <property type="match status" value="1"/>
</dbReference>
<dbReference type="InterPro" id="IPR036397">
    <property type="entry name" value="RNaseH_sf"/>
</dbReference>
<dbReference type="Pfam" id="PF13456">
    <property type="entry name" value="RVT_3"/>
    <property type="match status" value="1"/>
</dbReference>
<dbReference type="eggNOG" id="KOG1075">
    <property type="taxonomic scope" value="Eukaryota"/>
</dbReference>
<dbReference type="InterPro" id="IPR052929">
    <property type="entry name" value="RNase_H-like_EbsB-rel"/>
</dbReference>
<reference evidence="2" key="2">
    <citation type="submission" date="2018-08" db="UniProtKB">
        <authorList>
            <consortium name="EnsemblPlants"/>
        </authorList>
    </citation>
    <scope>IDENTIFICATION</scope>
    <source>
        <strain evidence="2">Yugu1</strain>
    </source>
</reference>
<evidence type="ECO:0000313" key="2">
    <source>
        <dbReference type="EnsemblPlants" id="KQL10200"/>
    </source>
</evidence>
<reference evidence="3" key="1">
    <citation type="journal article" date="2012" name="Nat. Biotechnol.">
        <title>Reference genome sequence of the model plant Setaria.</title>
        <authorList>
            <person name="Bennetzen J.L."/>
            <person name="Schmutz J."/>
            <person name="Wang H."/>
            <person name="Percifield R."/>
            <person name="Hawkins J."/>
            <person name="Pontaroli A.C."/>
            <person name="Estep M."/>
            <person name="Feng L."/>
            <person name="Vaughn J.N."/>
            <person name="Grimwood J."/>
            <person name="Jenkins J."/>
            <person name="Barry K."/>
            <person name="Lindquist E."/>
            <person name="Hellsten U."/>
            <person name="Deshpande S."/>
            <person name="Wang X."/>
            <person name="Wu X."/>
            <person name="Mitros T."/>
            <person name="Triplett J."/>
            <person name="Yang X."/>
            <person name="Ye C.Y."/>
            <person name="Mauro-Herrera M."/>
            <person name="Wang L."/>
            <person name="Li P."/>
            <person name="Sharma M."/>
            <person name="Sharma R."/>
            <person name="Ronald P.C."/>
            <person name="Panaud O."/>
            <person name="Kellogg E.A."/>
            <person name="Brutnell T.P."/>
            <person name="Doust A.N."/>
            <person name="Tuskan G.A."/>
            <person name="Rokhsar D."/>
            <person name="Devos K.M."/>
        </authorList>
    </citation>
    <scope>NUCLEOTIDE SEQUENCE [LARGE SCALE GENOMIC DNA]</scope>
    <source>
        <strain evidence="3">cv. Yugu1</strain>
    </source>
</reference>
<dbReference type="HOGENOM" id="CLU_000680_14_3_1"/>
<dbReference type="PANTHER" id="PTHR47074">
    <property type="entry name" value="BNAC02G40300D PROTEIN"/>
    <property type="match status" value="1"/>
</dbReference>
<feature type="domain" description="RNase H type-1" evidence="1">
    <location>
        <begin position="69"/>
        <end position="191"/>
    </location>
</feature>